<keyword evidence="1" id="KW-0880">Kelch repeat</keyword>
<dbReference type="SMART" id="SM00225">
    <property type="entry name" value="BTB"/>
    <property type="match status" value="1"/>
</dbReference>
<dbReference type="EMBL" id="CAJJDP010000150">
    <property type="protein sequence ID" value="CAD8209702.1"/>
    <property type="molecule type" value="Genomic_DNA"/>
</dbReference>
<evidence type="ECO:0000313" key="4">
    <source>
        <dbReference type="EMBL" id="CAD8209702.1"/>
    </source>
</evidence>
<dbReference type="AlphaFoldDB" id="A0A8S1YCY4"/>
<evidence type="ECO:0000256" key="2">
    <source>
        <dbReference type="ARBA" id="ARBA00022737"/>
    </source>
</evidence>
<evidence type="ECO:0000313" key="5">
    <source>
        <dbReference type="Proteomes" id="UP000683925"/>
    </source>
</evidence>
<name>A0A8S1YCY4_PAROT</name>
<dbReference type="Pfam" id="PF24681">
    <property type="entry name" value="Kelch_KLHDC2_KLHL20_DRC7"/>
    <property type="match status" value="1"/>
</dbReference>
<reference evidence="4" key="1">
    <citation type="submission" date="2021-01" db="EMBL/GenBank/DDBJ databases">
        <authorList>
            <consortium name="Genoscope - CEA"/>
            <person name="William W."/>
        </authorList>
    </citation>
    <scope>NUCLEOTIDE SEQUENCE</scope>
</reference>
<evidence type="ECO:0000259" key="3">
    <source>
        <dbReference type="PROSITE" id="PS50097"/>
    </source>
</evidence>
<proteinExistence type="predicted"/>
<feature type="domain" description="BTB" evidence="3">
    <location>
        <begin position="416"/>
        <end position="481"/>
    </location>
</feature>
<dbReference type="InterPro" id="IPR006652">
    <property type="entry name" value="Kelch_1"/>
</dbReference>
<dbReference type="OMA" id="WCELKPI"/>
<organism evidence="4 5">
    <name type="scientific">Paramecium octaurelia</name>
    <dbReference type="NCBI Taxonomy" id="43137"/>
    <lineage>
        <taxon>Eukaryota</taxon>
        <taxon>Sar</taxon>
        <taxon>Alveolata</taxon>
        <taxon>Ciliophora</taxon>
        <taxon>Intramacronucleata</taxon>
        <taxon>Oligohymenophorea</taxon>
        <taxon>Peniculida</taxon>
        <taxon>Parameciidae</taxon>
        <taxon>Paramecium</taxon>
    </lineage>
</organism>
<accession>A0A8S1YCY4</accession>
<dbReference type="OrthoDB" id="10251809at2759"/>
<dbReference type="Pfam" id="PF01344">
    <property type="entry name" value="Kelch_1"/>
    <property type="match status" value="1"/>
</dbReference>
<evidence type="ECO:0000256" key="1">
    <source>
        <dbReference type="ARBA" id="ARBA00022441"/>
    </source>
</evidence>
<protein>
    <recommendedName>
        <fullName evidence="3">BTB domain-containing protein</fullName>
    </recommendedName>
</protein>
<dbReference type="InterPro" id="IPR000210">
    <property type="entry name" value="BTB/POZ_dom"/>
</dbReference>
<dbReference type="Proteomes" id="UP000683925">
    <property type="component" value="Unassembled WGS sequence"/>
</dbReference>
<keyword evidence="5" id="KW-1185">Reference proteome</keyword>
<dbReference type="SMART" id="SM00612">
    <property type="entry name" value="Kelch"/>
    <property type="match status" value="5"/>
</dbReference>
<dbReference type="PANTHER" id="PTHR46093">
    <property type="entry name" value="ACYL-COA-BINDING DOMAIN-CONTAINING PROTEIN 5"/>
    <property type="match status" value="1"/>
</dbReference>
<gene>
    <name evidence="4" type="ORF">POCTA_138.1.T1480048</name>
</gene>
<dbReference type="PANTHER" id="PTHR46093:SF18">
    <property type="entry name" value="FIBRONECTIN TYPE-III DOMAIN-CONTAINING PROTEIN"/>
    <property type="match status" value="1"/>
</dbReference>
<dbReference type="PROSITE" id="PS50097">
    <property type="entry name" value="BTB"/>
    <property type="match status" value="1"/>
</dbReference>
<comment type="caution">
    <text evidence="4">The sequence shown here is derived from an EMBL/GenBank/DDBJ whole genome shotgun (WGS) entry which is preliminary data.</text>
</comment>
<sequence length="548" mass="63685">MTIRANFQQQKEHQQGKKRRVLNLIRRVLFFKELIRERSQKQGENMKNRKCGDMSNRDIKVSGKQIKIEMNDGNGQSPNWFSSERQAVKVYRNNANQCPAIKNHTSVHYKNQIFIFGGYDSKKNHNDIHIYKDGNWTKCKANGKIPESRNGHTATVVDNKMYVIGGWLGSGIYASRDVYVLDLDCLNWILVNTMGEVPGPCNMHSADQVGQLIFIFRGGDGKDYLNDLHSFNIKTNMWKLVQTAENQRPPPRANHSSAVWQNKLFIFGGWDGSKRLNDLHCYDVTTNKWCELKPIQSPSARAGMCMTTIENKIYLFGGSGPQTTCFGDLQCYDPIKNAWSTIELQDDEQFEKARAGHSMTAIGNLIYVFGGSCGSYYFKDYFIIDTDPPPNISVTDFNNISINQYFRGFFNSPKYSDIIFVVEDKHLYAHKIVLSRYEMFNKMFEWEYKNQQQKVYINDCSHLIFEQLLYFIYSGDLQCDQFQQSVEFYRQFLQLADYYLIPDLKSLCEKQLSLLVDNTTFPKIKLYAEQMNANQLLKFCEWYESHNN</sequence>
<keyword evidence="2" id="KW-0677">Repeat</keyword>
<dbReference type="Pfam" id="PF00651">
    <property type="entry name" value="BTB"/>
    <property type="match status" value="1"/>
</dbReference>